<dbReference type="GO" id="GO:0000287">
    <property type="term" value="F:magnesium ion binding"/>
    <property type="evidence" value="ECO:0007669"/>
    <property type="project" value="TreeGrafter"/>
</dbReference>
<dbReference type="CDD" id="cd07516">
    <property type="entry name" value="HAD_Pase"/>
    <property type="match status" value="1"/>
</dbReference>
<dbReference type="EMBL" id="CP159485">
    <property type="protein sequence ID" value="XCI29147.1"/>
    <property type="molecule type" value="Genomic_DNA"/>
</dbReference>
<dbReference type="SFLD" id="SFLDG01140">
    <property type="entry name" value="C2.B:_Phosphomannomutase_and_P"/>
    <property type="match status" value="1"/>
</dbReference>
<dbReference type="NCBIfam" id="TIGR00099">
    <property type="entry name" value="Cof-subfamily"/>
    <property type="match status" value="1"/>
</dbReference>
<reference evidence="1" key="1">
    <citation type="journal article" date="2018" name="Antonie Van Leeuwenhoek">
        <title>Proteinivorax hydrogeniformans sp. nov., an anaerobic, haloalkaliphilic bacterium fermenting proteinaceous compounds with high hydrogen production.</title>
        <authorList>
            <person name="Boltyanskaya Y."/>
            <person name="Detkova E."/>
            <person name="Pimenov N."/>
            <person name="Kevbrin V."/>
        </authorList>
    </citation>
    <scope>NUCLEOTIDE SEQUENCE</scope>
    <source>
        <strain evidence="1">Z-710</strain>
    </source>
</reference>
<dbReference type="AlphaFoldDB" id="A0AAU8HUT3"/>
<dbReference type="Gene3D" id="3.40.50.1000">
    <property type="entry name" value="HAD superfamily/HAD-like"/>
    <property type="match status" value="1"/>
</dbReference>
<name>A0AAU8HUT3_9FIRM</name>
<dbReference type="Pfam" id="PF08282">
    <property type="entry name" value="Hydrolase_3"/>
    <property type="match status" value="1"/>
</dbReference>
<dbReference type="PANTHER" id="PTHR10000:SF8">
    <property type="entry name" value="HAD SUPERFAMILY HYDROLASE-LIKE, TYPE 3"/>
    <property type="match status" value="1"/>
</dbReference>
<organism evidence="1">
    <name type="scientific">Proteinivorax hydrogeniformans</name>
    <dbReference type="NCBI Taxonomy" id="1826727"/>
    <lineage>
        <taxon>Bacteria</taxon>
        <taxon>Bacillati</taxon>
        <taxon>Bacillota</taxon>
        <taxon>Clostridia</taxon>
        <taxon>Eubacteriales</taxon>
        <taxon>Proteinivoracaceae</taxon>
        <taxon>Proteinivorax</taxon>
    </lineage>
</organism>
<dbReference type="SFLD" id="SFLDS00003">
    <property type="entry name" value="Haloacid_Dehalogenase"/>
    <property type="match status" value="1"/>
</dbReference>
<reference evidence="1" key="2">
    <citation type="submission" date="2024-06" db="EMBL/GenBank/DDBJ databases">
        <authorList>
            <person name="Petrova K.O."/>
            <person name="Toshchakov S.V."/>
            <person name="Boltjanskaja Y.V."/>
            <person name="Kevbrin V.V."/>
        </authorList>
    </citation>
    <scope>NUCLEOTIDE SEQUENCE</scope>
    <source>
        <strain evidence="1">Z-710</strain>
    </source>
</reference>
<evidence type="ECO:0000313" key="1">
    <source>
        <dbReference type="EMBL" id="XCI29147.1"/>
    </source>
</evidence>
<gene>
    <name evidence="1" type="ORF">PRVXH_000455</name>
</gene>
<keyword evidence="1" id="KW-0378">Hydrolase</keyword>
<dbReference type="GO" id="GO:0005829">
    <property type="term" value="C:cytosol"/>
    <property type="evidence" value="ECO:0007669"/>
    <property type="project" value="TreeGrafter"/>
</dbReference>
<sequence length="295" mass="32806">MYKIIAIDIDGTLIDKCGNIQEKTAKAIKTASAQGMIVTLSTGRSYHSALCFAKKLNIKAPLITANGSMIRDPQNGELKKCHRFSKNTVNKMLEILKNEKEVFIQGYHLDGIVSFGRNNLIELAKMLNGTNKFSFKNTIRMLKDYKESKVSIKKSLTIEDGYDIHKFFVVGDKKSCKNIEGKLANLSCRIESHFVGNYGYLEIIPEQASKGEGLIWLAEYYNVPLDKTIAIGDSANDISMFKKAGMAIAMANGTNEAKQNANHITFSNNDNGVATAIKEFALTKKKDFDIIKRTV</sequence>
<dbReference type="RefSeq" id="WP_353893695.1">
    <property type="nucleotide sequence ID" value="NZ_CP159485.1"/>
</dbReference>
<dbReference type="InterPro" id="IPR000150">
    <property type="entry name" value="Cof"/>
</dbReference>
<protein>
    <submittedName>
        <fullName evidence="1">HAD family hydrolase</fullName>
        <ecNumber evidence="1">3.-.-.-</ecNumber>
    </submittedName>
</protein>
<dbReference type="InterPro" id="IPR006379">
    <property type="entry name" value="HAD-SF_hydro_IIB"/>
</dbReference>
<accession>A0AAU8HUT3</accession>
<dbReference type="SUPFAM" id="SSF56784">
    <property type="entry name" value="HAD-like"/>
    <property type="match status" value="1"/>
</dbReference>
<dbReference type="GO" id="GO:0016791">
    <property type="term" value="F:phosphatase activity"/>
    <property type="evidence" value="ECO:0007669"/>
    <property type="project" value="TreeGrafter"/>
</dbReference>
<proteinExistence type="predicted"/>
<dbReference type="PANTHER" id="PTHR10000">
    <property type="entry name" value="PHOSPHOSERINE PHOSPHATASE"/>
    <property type="match status" value="1"/>
</dbReference>
<dbReference type="InterPro" id="IPR023214">
    <property type="entry name" value="HAD_sf"/>
</dbReference>
<dbReference type="Gene3D" id="3.30.1240.10">
    <property type="match status" value="1"/>
</dbReference>
<dbReference type="EC" id="3.-.-.-" evidence="1"/>
<dbReference type="InterPro" id="IPR036412">
    <property type="entry name" value="HAD-like_sf"/>
</dbReference>
<dbReference type="NCBIfam" id="TIGR01484">
    <property type="entry name" value="HAD-SF-IIB"/>
    <property type="match status" value="1"/>
</dbReference>